<name>A0A1Q9CBI6_SYMMI</name>
<keyword evidence="1" id="KW-1015">Disulfide bond</keyword>
<dbReference type="SUPFAM" id="SSF52833">
    <property type="entry name" value="Thioredoxin-like"/>
    <property type="match status" value="1"/>
</dbReference>
<feature type="chain" id="PRO_5012367325" evidence="2">
    <location>
        <begin position="29"/>
        <end position="174"/>
    </location>
</feature>
<feature type="signal peptide" evidence="2">
    <location>
        <begin position="1"/>
        <end position="28"/>
    </location>
</feature>
<comment type="caution">
    <text evidence="4">The sequence shown here is derived from an EMBL/GenBank/DDBJ whole genome shotgun (WGS) entry which is preliminary data.</text>
</comment>
<dbReference type="AlphaFoldDB" id="A0A1Q9CBI6"/>
<protein>
    <submittedName>
        <fullName evidence="4">Thioredoxin-1</fullName>
    </submittedName>
</protein>
<accession>A0A1Q9CBI6</accession>
<dbReference type="Pfam" id="PF00085">
    <property type="entry name" value="Thioredoxin"/>
    <property type="match status" value="1"/>
</dbReference>
<evidence type="ECO:0000313" key="4">
    <source>
        <dbReference type="EMBL" id="OLP80281.1"/>
    </source>
</evidence>
<dbReference type="PANTHER" id="PTHR46115">
    <property type="entry name" value="THIOREDOXIN-LIKE PROTEIN 1"/>
    <property type="match status" value="1"/>
</dbReference>
<dbReference type="CDD" id="cd02947">
    <property type="entry name" value="TRX_family"/>
    <property type="match status" value="1"/>
</dbReference>
<evidence type="ECO:0000256" key="2">
    <source>
        <dbReference type="SAM" id="SignalP"/>
    </source>
</evidence>
<dbReference type="Gene3D" id="3.40.30.10">
    <property type="entry name" value="Glutaredoxin"/>
    <property type="match status" value="1"/>
</dbReference>
<reference evidence="4 5" key="1">
    <citation type="submission" date="2016-02" db="EMBL/GenBank/DDBJ databases">
        <title>Genome analysis of coral dinoflagellate symbionts highlights evolutionary adaptations to a symbiotic lifestyle.</title>
        <authorList>
            <person name="Aranda M."/>
            <person name="Li Y."/>
            <person name="Liew Y.J."/>
            <person name="Baumgarten S."/>
            <person name="Simakov O."/>
            <person name="Wilson M."/>
            <person name="Piel J."/>
            <person name="Ashoor H."/>
            <person name="Bougouffa S."/>
            <person name="Bajic V.B."/>
            <person name="Ryu T."/>
            <person name="Ravasi T."/>
            <person name="Bayer T."/>
            <person name="Micklem G."/>
            <person name="Kim H."/>
            <person name="Bhak J."/>
            <person name="Lajeunesse T.C."/>
            <person name="Voolstra C.R."/>
        </authorList>
    </citation>
    <scope>NUCLEOTIDE SEQUENCE [LARGE SCALE GENOMIC DNA]</scope>
    <source>
        <strain evidence="4 5">CCMP2467</strain>
    </source>
</reference>
<dbReference type="InterPro" id="IPR013766">
    <property type="entry name" value="Thioredoxin_domain"/>
</dbReference>
<dbReference type="OrthoDB" id="2121326at2759"/>
<evidence type="ECO:0000256" key="1">
    <source>
        <dbReference type="ARBA" id="ARBA00023157"/>
    </source>
</evidence>
<dbReference type="PROSITE" id="PS51352">
    <property type="entry name" value="THIOREDOXIN_2"/>
    <property type="match status" value="1"/>
</dbReference>
<dbReference type="InterPro" id="IPR017937">
    <property type="entry name" value="Thioredoxin_CS"/>
</dbReference>
<gene>
    <name evidence="4" type="primary">dhd</name>
    <name evidence="4" type="ORF">AK812_SmicGene39327</name>
</gene>
<proteinExistence type="predicted"/>
<evidence type="ECO:0000259" key="3">
    <source>
        <dbReference type="PROSITE" id="PS51352"/>
    </source>
</evidence>
<dbReference type="Proteomes" id="UP000186817">
    <property type="component" value="Unassembled WGS sequence"/>
</dbReference>
<evidence type="ECO:0000313" key="5">
    <source>
        <dbReference type="Proteomes" id="UP000186817"/>
    </source>
</evidence>
<dbReference type="InterPro" id="IPR036249">
    <property type="entry name" value="Thioredoxin-like_sf"/>
</dbReference>
<dbReference type="EMBL" id="LSRX01001394">
    <property type="protein sequence ID" value="OLP80281.1"/>
    <property type="molecule type" value="Genomic_DNA"/>
</dbReference>
<dbReference type="OMA" id="MQIMKRE"/>
<dbReference type="PROSITE" id="PS00194">
    <property type="entry name" value="THIOREDOXIN_1"/>
    <property type="match status" value="1"/>
</dbReference>
<feature type="domain" description="Thioredoxin" evidence="3">
    <location>
        <begin position="57"/>
        <end position="165"/>
    </location>
</feature>
<sequence>MARGGAVRLALLFSLASVAYHLCREGLAFTPGRTRAAWGWNGQGRDPNVARNAVEDVATIQELDDAIARTAKGEPNVLIVGFSTTWCGPCKLMDPKVKELSEIFEAKATFLKVMGDKAAEGMQIMKREGVRTVPLYQIYKDGQKVGSVSGADAEALTSKIEQHTGMKATEPSNG</sequence>
<keyword evidence="2" id="KW-0732">Signal</keyword>
<organism evidence="4 5">
    <name type="scientific">Symbiodinium microadriaticum</name>
    <name type="common">Dinoflagellate</name>
    <name type="synonym">Zooxanthella microadriatica</name>
    <dbReference type="NCBI Taxonomy" id="2951"/>
    <lineage>
        <taxon>Eukaryota</taxon>
        <taxon>Sar</taxon>
        <taxon>Alveolata</taxon>
        <taxon>Dinophyceae</taxon>
        <taxon>Suessiales</taxon>
        <taxon>Symbiodiniaceae</taxon>
        <taxon>Symbiodinium</taxon>
    </lineage>
</organism>
<keyword evidence="5" id="KW-1185">Reference proteome</keyword>